<evidence type="ECO:0000259" key="15">
    <source>
        <dbReference type="Pfam" id="PF07715"/>
    </source>
</evidence>
<keyword evidence="10 11" id="KW-0998">Cell outer membrane</keyword>
<keyword evidence="4" id="KW-0410">Iron transport</keyword>
<name>A0A7V8RBI2_9SPHN</name>
<dbReference type="InterPro" id="IPR000531">
    <property type="entry name" value="Beta-barrel_TonB"/>
</dbReference>
<feature type="domain" description="TonB-dependent receptor-like beta-barrel" evidence="14">
    <location>
        <begin position="299"/>
        <end position="791"/>
    </location>
</feature>
<dbReference type="GO" id="GO:0006826">
    <property type="term" value="P:iron ion transport"/>
    <property type="evidence" value="ECO:0007669"/>
    <property type="project" value="UniProtKB-KW"/>
</dbReference>
<keyword evidence="6" id="KW-0408">Iron</keyword>
<evidence type="ECO:0000256" key="11">
    <source>
        <dbReference type="PROSITE-ProRule" id="PRU01360"/>
    </source>
</evidence>
<evidence type="ECO:0000313" key="17">
    <source>
        <dbReference type="Proteomes" id="UP000589292"/>
    </source>
</evidence>
<keyword evidence="8 12" id="KW-0798">TonB box</keyword>
<keyword evidence="3 11" id="KW-1134">Transmembrane beta strand</keyword>
<keyword evidence="16" id="KW-0675">Receptor</keyword>
<feature type="domain" description="TonB-dependent receptor plug" evidence="15">
    <location>
        <begin position="64"/>
        <end position="173"/>
    </location>
</feature>
<dbReference type="CDD" id="cd01347">
    <property type="entry name" value="ligand_gated_channel"/>
    <property type="match status" value="1"/>
</dbReference>
<gene>
    <name evidence="16" type="ORF">FG486_03620</name>
</gene>
<dbReference type="SUPFAM" id="SSF56935">
    <property type="entry name" value="Porins"/>
    <property type="match status" value="1"/>
</dbReference>
<dbReference type="Proteomes" id="UP000589292">
    <property type="component" value="Unassembled WGS sequence"/>
</dbReference>
<reference evidence="16 17" key="1">
    <citation type="journal article" date="1994" name="Int. J. Syst. Bacteriol.">
        <title>Phylogenetic positions of novel aerobic, bacteriochlorophyll a-containing bacteria and description of Roseococcus thiosulfatophilus gen. nov., sp. nov., Erythromicrobium ramosum gen. nov., sp. nov., and Erythrobacter litoralis sp. nov.</title>
        <authorList>
            <person name="Yurkov V."/>
            <person name="Stackebrandt E."/>
            <person name="Holmes A."/>
            <person name="Fuerst J.A."/>
            <person name="Hugenholtz P."/>
            <person name="Golecki J."/>
            <person name="Gad'on N."/>
            <person name="Gorlenko V.M."/>
            <person name="Kompantseva E.I."/>
            <person name="Drews G."/>
        </authorList>
    </citation>
    <scope>NUCLEOTIDE SEQUENCE [LARGE SCALE GENOMIC DNA]</scope>
    <source>
        <strain evidence="16 17">KR-99</strain>
    </source>
</reference>
<dbReference type="Pfam" id="PF07715">
    <property type="entry name" value="Plug"/>
    <property type="match status" value="1"/>
</dbReference>
<evidence type="ECO:0000256" key="7">
    <source>
        <dbReference type="ARBA" id="ARBA00023065"/>
    </source>
</evidence>
<evidence type="ECO:0000256" key="2">
    <source>
        <dbReference type="ARBA" id="ARBA00022448"/>
    </source>
</evidence>
<evidence type="ECO:0000256" key="5">
    <source>
        <dbReference type="ARBA" id="ARBA00022692"/>
    </source>
</evidence>
<dbReference type="PANTHER" id="PTHR32552:SF81">
    <property type="entry name" value="TONB-DEPENDENT OUTER MEMBRANE RECEPTOR"/>
    <property type="match status" value="1"/>
</dbReference>
<dbReference type="AlphaFoldDB" id="A0A7V8RBI2"/>
<feature type="signal peptide" evidence="13">
    <location>
        <begin position="1"/>
        <end position="26"/>
    </location>
</feature>
<evidence type="ECO:0000256" key="10">
    <source>
        <dbReference type="ARBA" id="ARBA00023237"/>
    </source>
</evidence>
<proteinExistence type="inferred from homology"/>
<keyword evidence="9 11" id="KW-0472">Membrane</keyword>
<evidence type="ECO:0000256" key="8">
    <source>
        <dbReference type="ARBA" id="ARBA00023077"/>
    </source>
</evidence>
<dbReference type="InterPro" id="IPR039426">
    <property type="entry name" value="TonB-dep_rcpt-like"/>
</dbReference>
<evidence type="ECO:0000313" key="16">
    <source>
        <dbReference type="EMBL" id="MBA1373413.1"/>
    </source>
</evidence>
<dbReference type="Gene3D" id="2.40.170.20">
    <property type="entry name" value="TonB-dependent receptor, beta-barrel domain"/>
    <property type="match status" value="1"/>
</dbReference>
<dbReference type="EMBL" id="VDES01000001">
    <property type="protein sequence ID" value="MBA1373413.1"/>
    <property type="molecule type" value="Genomic_DNA"/>
</dbReference>
<evidence type="ECO:0000256" key="9">
    <source>
        <dbReference type="ARBA" id="ARBA00023136"/>
    </source>
</evidence>
<comment type="caution">
    <text evidence="16">The sequence shown here is derived from an EMBL/GenBank/DDBJ whole genome shotgun (WGS) entry which is preliminary data.</text>
</comment>
<dbReference type="Pfam" id="PF00593">
    <property type="entry name" value="TonB_dep_Rec_b-barrel"/>
    <property type="match status" value="1"/>
</dbReference>
<dbReference type="RefSeq" id="WP_181266468.1">
    <property type="nucleotide sequence ID" value="NZ_BAAAGB010000002.1"/>
</dbReference>
<evidence type="ECO:0000256" key="13">
    <source>
        <dbReference type="SAM" id="SignalP"/>
    </source>
</evidence>
<accession>A0A7V8RBI2</accession>
<evidence type="ECO:0000259" key="14">
    <source>
        <dbReference type="Pfam" id="PF00593"/>
    </source>
</evidence>
<dbReference type="InterPro" id="IPR036942">
    <property type="entry name" value="Beta-barrel_TonB_sf"/>
</dbReference>
<dbReference type="InterPro" id="IPR012910">
    <property type="entry name" value="Plug_dom"/>
</dbReference>
<sequence length="829" mass="90456">MSKFVPARASLAALAFALAIPFQAQAAETENEAAQADSAIQADAADDQGDNVIIVTARRRDEDIQDVPIALSVIDAAQVDSQGLFNINRLTQIQPTLQFYSTNPRNTFVNIRGIGAPFGLTNDGFEQGVGIYIDQVYYNRIASATLDFVDVEQVEVLRGPQGTLYGKNTTAGAINIRTRAPSFTFEGRAELSVGNYDFKQAKATISGPISNTIAARISLSSTDRRGTILNVKTGQNVNSLDNLGIRGALLWQPSDSFKVTLSGDYNIQDPICCVQIYARVGTTQRAANRQYAALIARFPGYAVPSTDPFDRVTDLDANIRARNEHGGVSALVEWELGKFALTSVSAYRYWDWTPANDRDFTGLPIFLKVNNPTQQKQYTQEFRLNYEAERLNFVVGAFAFYQEIRTQGIQEQGPAASAWLLNPTSALSNNPAVLNGVVANNDIRLDNVSLAAFGKLNWKVTDAFTVSPGIRINYDKKDGQYDSVVTGNASNGTRQIVSNVPTSPFFNDPWIAAQRGVQASQFFEVDFSDWNLSYDLNLGYEISDAVNAYATYARSFKTGGVNLNGVPSRADGSAALEVAVIKPEKVDHFEIGLKTKFWDNKATLNLAAFWTDIQDFQASVISNISGSNVLRGYLANADKVRSRGVEADFRVQPSDRFTAYVSGAFTDAKFVRFVDAPCPPELAGGTTVSGTQVPGPAATPGALSPANCDVSGQWLPGVSKWAFSWGAEYNVPATVFGLEGNAYAGYDANFRSKFSSNASRSIYTDIDAYSLQNFRAGFRTDRYDFFVWIRNAFDEEYFESLAVTPGNTGLISAQMPDPRTAGLTVSARF</sequence>
<keyword evidence="13" id="KW-0732">Signal</keyword>
<protein>
    <submittedName>
        <fullName evidence="16">TonB-dependent receptor</fullName>
    </submittedName>
</protein>
<keyword evidence="2 11" id="KW-0813">Transport</keyword>
<comment type="subcellular location">
    <subcellularLocation>
        <location evidence="1 11">Cell outer membrane</location>
        <topology evidence="1 11">Multi-pass membrane protein</topology>
    </subcellularLocation>
</comment>
<keyword evidence="7" id="KW-0406">Ion transport</keyword>
<feature type="chain" id="PRO_5031367728" evidence="13">
    <location>
        <begin position="27"/>
        <end position="829"/>
    </location>
</feature>
<evidence type="ECO:0000256" key="12">
    <source>
        <dbReference type="RuleBase" id="RU003357"/>
    </source>
</evidence>
<evidence type="ECO:0000256" key="6">
    <source>
        <dbReference type="ARBA" id="ARBA00023004"/>
    </source>
</evidence>
<comment type="similarity">
    <text evidence="11 12">Belongs to the TonB-dependent receptor family.</text>
</comment>
<evidence type="ECO:0000256" key="1">
    <source>
        <dbReference type="ARBA" id="ARBA00004571"/>
    </source>
</evidence>
<keyword evidence="5 11" id="KW-0812">Transmembrane</keyword>
<evidence type="ECO:0000256" key="3">
    <source>
        <dbReference type="ARBA" id="ARBA00022452"/>
    </source>
</evidence>
<keyword evidence="17" id="KW-1185">Reference proteome</keyword>
<dbReference type="PANTHER" id="PTHR32552">
    <property type="entry name" value="FERRICHROME IRON RECEPTOR-RELATED"/>
    <property type="match status" value="1"/>
</dbReference>
<dbReference type="PROSITE" id="PS52016">
    <property type="entry name" value="TONB_DEPENDENT_REC_3"/>
    <property type="match status" value="1"/>
</dbReference>
<dbReference type="GO" id="GO:0009279">
    <property type="term" value="C:cell outer membrane"/>
    <property type="evidence" value="ECO:0007669"/>
    <property type="project" value="UniProtKB-SubCell"/>
</dbReference>
<organism evidence="16 17">
    <name type="scientific">Sphingomonas ursincola</name>
    <dbReference type="NCBI Taxonomy" id="56361"/>
    <lineage>
        <taxon>Bacteria</taxon>
        <taxon>Pseudomonadati</taxon>
        <taxon>Pseudomonadota</taxon>
        <taxon>Alphaproteobacteria</taxon>
        <taxon>Sphingomonadales</taxon>
        <taxon>Sphingomonadaceae</taxon>
        <taxon>Sphingomonas</taxon>
    </lineage>
</organism>
<evidence type="ECO:0000256" key="4">
    <source>
        <dbReference type="ARBA" id="ARBA00022496"/>
    </source>
</evidence>